<dbReference type="PANTHER" id="PTHR11783">
    <property type="entry name" value="SULFOTRANSFERASE SULT"/>
    <property type="match status" value="1"/>
</dbReference>
<protein>
    <submittedName>
        <fullName evidence="4">Sulfotransferase domain-containing protein</fullName>
    </submittedName>
</protein>
<dbReference type="SUPFAM" id="SSF52540">
    <property type="entry name" value="P-loop containing nucleoside triphosphate hydrolases"/>
    <property type="match status" value="1"/>
</dbReference>
<keyword evidence="5" id="KW-1185">Reference proteome</keyword>
<name>A0A4P9VMA1_9GAMM</name>
<dbReference type="AlphaFoldDB" id="A0A4P9VMA1"/>
<dbReference type="InterPro" id="IPR000863">
    <property type="entry name" value="Sulfotransferase_dom"/>
</dbReference>
<dbReference type="InterPro" id="IPR027417">
    <property type="entry name" value="P-loop_NTPase"/>
</dbReference>
<reference evidence="4 5" key="1">
    <citation type="submission" date="2017-04" db="EMBL/GenBank/DDBJ databases">
        <title>Draft genome sequence of Zooshikella ganghwensis VG4 isolated from Red Sea sediments.</title>
        <authorList>
            <person name="Rehman Z."/>
            <person name="Alam I."/>
            <person name="Kamau A."/>
            <person name="Bajic V."/>
            <person name="Leiknes T."/>
        </authorList>
    </citation>
    <scope>NUCLEOTIDE SEQUENCE [LARGE SCALE GENOMIC DNA]</scope>
    <source>
        <strain evidence="4 5">VG4</strain>
    </source>
</reference>
<dbReference type="GO" id="GO:0008146">
    <property type="term" value="F:sulfotransferase activity"/>
    <property type="evidence" value="ECO:0007669"/>
    <property type="project" value="InterPro"/>
</dbReference>
<dbReference type="Pfam" id="PF00685">
    <property type="entry name" value="Sulfotransfer_1"/>
    <property type="match status" value="1"/>
</dbReference>
<accession>A0A4P9VMA1</accession>
<evidence type="ECO:0000313" key="4">
    <source>
        <dbReference type="EMBL" id="RDH44006.1"/>
    </source>
</evidence>
<comment type="caution">
    <text evidence="4">The sequence shown here is derived from an EMBL/GenBank/DDBJ whole genome shotgun (WGS) entry which is preliminary data.</text>
</comment>
<dbReference type="Proteomes" id="UP000257039">
    <property type="component" value="Unassembled WGS sequence"/>
</dbReference>
<evidence type="ECO:0000313" key="5">
    <source>
        <dbReference type="Proteomes" id="UP000257039"/>
    </source>
</evidence>
<evidence type="ECO:0000256" key="1">
    <source>
        <dbReference type="ARBA" id="ARBA00005771"/>
    </source>
</evidence>
<keyword evidence="2 4" id="KW-0808">Transferase</keyword>
<feature type="domain" description="Sulfotransferase" evidence="3">
    <location>
        <begin position="28"/>
        <end position="277"/>
    </location>
</feature>
<comment type="similarity">
    <text evidence="1">Belongs to the sulfotransferase 1 family.</text>
</comment>
<dbReference type="EMBL" id="NDXW01000001">
    <property type="protein sequence ID" value="RDH44006.1"/>
    <property type="molecule type" value="Genomic_DNA"/>
</dbReference>
<dbReference type="Gene3D" id="3.40.50.300">
    <property type="entry name" value="P-loop containing nucleotide triphosphate hydrolases"/>
    <property type="match status" value="1"/>
</dbReference>
<evidence type="ECO:0000256" key="2">
    <source>
        <dbReference type="ARBA" id="ARBA00022679"/>
    </source>
</evidence>
<proteinExistence type="inferred from homology"/>
<organism evidence="4 5">
    <name type="scientific">Zooshikella ganghwensis</name>
    <dbReference type="NCBI Taxonomy" id="202772"/>
    <lineage>
        <taxon>Bacteria</taxon>
        <taxon>Pseudomonadati</taxon>
        <taxon>Pseudomonadota</taxon>
        <taxon>Gammaproteobacteria</taxon>
        <taxon>Oceanospirillales</taxon>
        <taxon>Zooshikellaceae</taxon>
        <taxon>Zooshikella</taxon>
    </lineage>
</organism>
<evidence type="ECO:0000259" key="3">
    <source>
        <dbReference type="Pfam" id="PF00685"/>
    </source>
</evidence>
<gene>
    <name evidence="4" type="ORF">B9G39_11410</name>
</gene>
<dbReference type="RefSeq" id="WP_094787226.1">
    <property type="nucleotide sequence ID" value="NZ_NDXW01000001.1"/>
</dbReference>
<sequence length="317" mass="37190">MPLQPRVLHSYRNYFLDSTRWELFSPKDDDIIICSSYKSGSIWLQYIIKNLINYHQNQNLKSPLFLSWIDYQGNATDQLKNYLTKKERRVLKSHLPFDGIPYYPQVKYIVLARDPRDVCMSLWDYYSNLSPSFLKSINESIPSTYQPLPSPPGSLSQFWQQWLTKGSFPWQHEGYPFWGNLYHTQSWWSYRHLENIYFVHYNDLLANLANEIKLLARFLEAGTQKVAHVAQRCTFSVMKKNAQFIVPEAEHIFTKGADSLINKGRNGRWLGRLTEDDLALVEIAKVANLNQECSLWLEKGRASLTTQQYHKPREPTS</sequence>